<dbReference type="OrthoDB" id="9811841at2"/>
<dbReference type="GO" id="GO:0005975">
    <property type="term" value="P:carbohydrate metabolic process"/>
    <property type="evidence" value="ECO:0007669"/>
    <property type="project" value="InterPro"/>
</dbReference>
<reference evidence="11 12" key="1">
    <citation type="journal article" date="2012" name="Stand. Genomic Sci.">
        <title>Complete genome sequence of Terriglobus saanensis type strain SP1PR4(T), an Acidobacteria from tundra soil.</title>
        <authorList>
            <person name="Rawat S.R."/>
            <person name="Mannisto M.K."/>
            <person name="Starovoytov V."/>
            <person name="Goodwin L."/>
            <person name="Nolan M."/>
            <person name="Hauser L."/>
            <person name="Land M."/>
            <person name="Davenport K.W."/>
            <person name="Woyke T."/>
            <person name="Haggblom M.M."/>
        </authorList>
    </citation>
    <scope>NUCLEOTIDE SEQUENCE</scope>
    <source>
        <strain evidence="12">ATCC BAA-1853 / DSM 23119 / SP1PR4</strain>
    </source>
</reference>
<evidence type="ECO:0000256" key="7">
    <source>
        <dbReference type="ARBA" id="ARBA00023277"/>
    </source>
</evidence>
<dbReference type="PANTHER" id="PTHR32438:SF5">
    <property type="entry name" value="4-ALPHA-GLUCANOTRANSFERASE DPE1, CHLOROPLASTIC_AMYLOPLASTIC"/>
    <property type="match status" value="1"/>
</dbReference>
<comment type="catalytic activity">
    <reaction evidence="1 10">
        <text>Transfers a segment of a (1-&gt;4)-alpha-D-glucan to a new position in an acceptor, which may be glucose or a (1-&gt;4)-alpha-D-glucan.</text>
        <dbReference type="EC" id="2.4.1.25"/>
    </reaction>
</comment>
<evidence type="ECO:0000256" key="10">
    <source>
        <dbReference type="RuleBase" id="RU361207"/>
    </source>
</evidence>
<evidence type="ECO:0000256" key="9">
    <source>
        <dbReference type="ARBA" id="ARBA00031501"/>
    </source>
</evidence>
<evidence type="ECO:0000313" key="12">
    <source>
        <dbReference type="Proteomes" id="UP000006844"/>
    </source>
</evidence>
<keyword evidence="7 10" id="KW-0119">Carbohydrate metabolism</keyword>
<dbReference type="NCBIfam" id="NF011080">
    <property type="entry name" value="PRK14508.1-3"/>
    <property type="match status" value="1"/>
</dbReference>
<gene>
    <name evidence="11" type="ordered locus">AciPR4_2212</name>
</gene>
<evidence type="ECO:0000256" key="8">
    <source>
        <dbReference type="ARBA" id="ARBA00031423"/>
    </source>
</evidence>
<dbReference type="Proteomes" id="UP000006844">
    <property type="component" value="Chromosome"/>
</dbReference>
<dbReference type="STRING" id="401053.AciPR4_2212"/>
<dbReference type="eggNOG" id="COG1640">
    <property type="taxonomic scope" value="Bacteria"/>
</dbReference>
<evidence type="ECO:0000256" key="1">
    <source>
        <dbReference type="ARBA" id="ARBA00000439"/>
    </source>
</evidence>
<protein>
    <recommendedName>
        <fullName evidence="4 10">4-alpha-glucanotransferase</fullName>
        <ecNumber evidence="3 10">2.4.1.25</ecNumber>
    </recommendedName>
    <alternativeName>
        <fullName evidence="8 10">Amylomaltase</fullName>
    </alternativeName>
    <alternativeName>
        <fullName evidence="9 10">Disproportionating enzyme</fullName>
    </alternativeName>
</protein>
<evidence type="ECO:0000313" key="11">
    <source>
        <dbReference type="EMBL" id="ADV83014.1"/>
    </source>
</evidence>
<evidence type="ECO:0000256" key="3">
    <source>
        <dbReference type="ARBA" id="ARBA00012560"/>
    </source>
</evidence>
<dbReference type="KEGG" id="tsa:AciPR4_2212"/>
<dbReference type="NCBIfam" id="TIGR00217">
    <property type="entry name" value="malQ"/>
    <property type="match status" value="1"/>
</dbReference>
<dbReference type="PANTHER" id="PTHR32438">
    <property type="entry name" value="4-ALPHA-GLUCANOTRANSFERASE DPE1, CHLOROPLASTIC/AMYLOPLASTIC"/>
    <property type="match status" value="1"/>
</dbReference>
<evidence type="ECO:0000256" key="6">
    <source>
        <dbReference type="ARBA" id="ARBA00022679"/>
    </source>
</evidence>
<dbReference type="EMBL" id="CP002467">
    <property type="protein sequence ID" value="ADV83014.1"/>
    <property type="molecule type" value="Genomic_DNA"/>
</dbReference>
<comment type="similarity">
    <text evidence="2 10">Belongs to the disproportionating enzyme family.</text>
</comment>
<keyword evidence="12" id="KW-1185">Reference proteome</keyword>
<dbReference type="AlphaFoldDB" id="E8UX51"/>
<proteinExistence type="inferred from homology"/>
<dbReference type="InterPro" id="IPR017853">
    <property type="entry name" value="GH"/>
</dbReference>
<accession>E8UX51</accession>
<dbReference type="SUPFAM" id="SSF51445">
    <property type="entry name" value="(Trans)glycosidases"/>
    <property type="match status" value="1"/>
</dbReference>
<keyword evidence="6 10" id="KW-0808">Transferase</keyword>
<dbReference type="EC" id="2.4.1.25" evidence="3 10"/>
<sequence>MITERKSGVLLHVTSLPSYGGIGDMGPAAYEFVEFLASAKQRLWQVLPLNPTGYGNSPYAAISAFAGNPLLISLERLVRDGWLYQGEIEGLAGHGDPTDFDRAGREKQPLIERAAKRFLECDNTILQDKFARFCDAHAAWLTDYVRYVVLRRMHDYACWCDWAPEFAARDPKALAKFDDERCQELDIERAVQFLFTEQWCALKTFCTSRDIAVMGDMAIFVNYDSADVWTNKEVFRLDKEFKPTVVSGVPPDYFSVTGQRWGNPLYDWKLLEKTKFTWWVGRVRRQMELYDVLRLDHFRGFEAYWEIDAAAETAIDGKWVEAPGQKLFKQLKKELGELPFVAEDLGLITAQVDELREEFGMPGMRVLQFGFSDRGAHLHLPHRFVPNMVVYTGTHDNNTTLGWWYEQLNEADRANVVEYLGPLQHPNDVVWAMIRAAERSVAALCILPLQDLLHLGSDGRMNTPANPAGNWSWRYVPEALHPDLAQKLLAITEITDRDGYVEPEEVLVEPHVVEALESQAPVEQAVEEQHS</sequence>
<organism evidence="11 12">
    <name type="scientific">Terriglobus saanensis (strain ATCC BAA-1853 / DSM 23119 / SP1PR4)</name>
    <dbReference type="NCBI Taxonomy" id="401053"/>
    <lineage>
        <taxon>Bacteria</taxon>
        <taxon>Pseudomonadati</taxon>
        <taxon>Acidobacteriota</taxon>
        <taxon>Terriglobia</taxon>
        <taxon>Terriglobales</taxon>
        <taxon>Acidobacteriaceae</taxon>
        <taxon>Terriglobus</taxon>
    </lineage>
</organism>
<name>E8UX51_TERSS</name>
<dbReference type="InterPro" id="IPR003385">
    <property type="entry name" value="Glyco_hydro_77"/>
</dbReference>
<dbReference type="HOGENOM" id="CLU_014132_1_0_0"/>
<evidence type="ECO:0000256" key="4">
    <source>
        <dbReference type="ARBA" id="ARBA00020295"/>
    </source>
</evidence>
<evidence type="ECO:0000256" key="2">
    <source>
        <dbReference type="ARBA" id="ARBA00005684"/>
    </source>
</evidence>
<dbReference type="RefSeq" id="WP_013568747.1">
    <property type="nucleotide sequence ID" value="NC_014963.1"/>
</dbReference>
<dbReference type="Gene3D" id="3.20.20.80">
    <property type="entry name" value="Glycosidases"/>
    <property type="match status" value="1"/>
</dbReference>
<dbReference type="GO" id="GO:0004134">
    <property type="term" value="F:4-alpha-glucanotransferase activity"/>
    <property type="evidence" value="ECO:0007669"/>
    <property type="project" value="UniProtKB-EC"/>
</dbReference>
<dbReference type="Pfam" id="PF02446">
    <property type="entry name" value="Glyco_hydro_77"/>
    <property type="match status" value="1"/>
</dbReference>
<keyword evidence="5 10" id="KW-0328">Glycosyltransferase</keyword>
<evidence type="ECO:0000256" key="5">
    <source>
        <dbReference type="ARBA" id="ARBA00022676"/>
    </source>
</evidence>